<evidence type="ECO:0000313" key="3">
    <source>
        <dbReference type="Proteomes" id="UP000764110"/>
    </source>
</evidence>
<evidence type="ECO:0000256" key="1">
    <source>
        <dbReference type="SAM" id="MobiDB-lite"/>
    </source>
</evidence>
<feature type="compositionally biased region" description="Basic and acidic residues" evidence="1">
    <location>
        <begin position="149"/>
        <end position="162"/>
    </location>
</feature>
<sequence length="162" mass="18035">MKRIKSDVLTTQKPTTVSGPTDDGSICLERSHEAKPTWIAFAQNSWILRHPLRIRSTSALIKVSAAELSDAEAIASVVFMYISSASTPRAMYMERSWNRGGGKQPGEGSLVRTERSQRQGTGLADIQDDGKEQKTVEQDGRPSRWRMFQSREGHRTDGGSKR</sequence>
<keyword evidence="3" id="KW-1185">Reference proteome</keyword>
<comment type="caution">
    <text evidence="2">The sequence shown here is derived from an EMBL/GenBank/DDBJ whole genome shotgun (WGS) entry which is preliminary data.</text>
</comment>
<feature type="compositionally biased region" description="Basic and acidic residues" evidence="1">
    <location>
        <begin position="128"/>
        <end position="142"/>
    </location>
</feature>
<protein>
    <submittedName>
        <fullName evidence="2">Uncharacterized protein</fullName>
    </submittedName>
</protein>
<feature type="compositionally biased region" description="Polar residues" evidence="1">
    <location>
        <begin position="8"/>
        <end position="19"/>
    </location>
</feature>
<reference evidence="2 3" key="1">
    <citation type="submission" date="2020-07" db="EMBL/GenBank/DDBJ databases">
        <title>Metarhizium humberi genome.</title>
        <authorList>
            <person name="Lysoe E."/>
        </authorList>
    </citation>
    <scope>NUCLEOTIDE SEQUENCE [LARGE SCALE GENOMIC DNA]</scope>
    <source>
        <strain evidence="2 3">ESALQ1638</strain>
    </source>
</reference>
<dbReference type="AlphaFoldDB" id="A0A9P8M179"/>
<feature type="region of interest" description="Disordered" evidence="1">
    <location>
        <begin position="1"/>
        <end position="23"/>
    </location>
</feature>
<name>A0A9P8M179_9HYPO</name>
<evidence type="ECO:0000313" key="2">
    <source>
        <dbReference type="EMBL" id="KAH0592301.1"/>
    </source>
</evidence>
<feature type="region of interest" description="Disordered" evidence="1">
    <location>
        <begin position="95"/>
        <end position="162"/>
    </location>
</feature>
<dbReference type="Proteomes" id="UP000764110">
    <property type="component" value="Unassembled WGS sequence"/>
</dbReference>
<organism evidence="2 3">
    <name type="scientific">Metarhizium humberi</name>
    <dbReference type="NCBI Taxonomy" id="2596975"/>
    <lineage>
        <taxon>Eukaryota</taxon>
        <taxon>Fungi</taxon>
        <taxon>Dikarya</taxon>
        <taxon>Ascomycota</taxon>
        <taxon>Pezizomycotina</taxon>
        <taxon>Sordariomycetes</taxon>
        <taxon>Hypocreomycetidae</taxon>
        <taxon>Hypocreales</taxon>
        <taxon>Clavicipitaceae</taxon>
        <taxon>Metarhizium</taxon>
    </lineage>
</organism>
<dbReference type="EMBL" id="JACEFI010000033">
    <property type="protein sequence ID" value="KAH0592301.1"/>
    <property type="molecule type" value="Genomic_DNA"/>
</dbReference>
<proteinExistence type="predicted"/>
<accession>A0A9P8M179</accession>
<gene>
    <name evidence="2" type="ORF">MHUMG1_09914</name>
</gene>